<evidence type="ECO:0000256" key="19">
    <source>
        <dbReference type="ARBA" id="ARBA00031040"/>
    </source>
</evidence>
<evidence type="ECO:0000256" key="5">
    <source>
        <dbReference type="ARBA" id="ARBA00010398"/>
    </source>
</evidence>
<dbReference type="PROSITE" id="PS50974">
    <property type="entry name" value="ADOMET_ACTIVATION"/>
    <property type="match status" value="1"/>
</dbReference>
<evidence type="ECO:0000259" key="25">
    <source>
        <dbReference type="PROSITE" id="PS50974"/>
    </source>
</evidence>
<dbReference type="Pfam" id="PF02310">
    <property type="entry name" value="B12-binding"/>
    <property type="match status" value="1"/>
</dbReference>
<comment type="cofactor">
    <cofactor evidence="3 21">
        <name>methylcob(III)alamin</name>
        <dbReference type="ChEBI" id="CHEBI:28115"/>
    </cofactor>
</comment>
<keyword evidence="12 21" id="KW-0949">S-adenosyl-L-methionine</keyword>
<dbReference type="Proteomes" id="UP001239462">
    <property type="component" value="Unassembled WGS sequence"/>
</dbReference>
<evidence type="ECO:0000256" key="22">
    <source>
        <dbReference type="PROSITE-ProRule" id="PRU00333"/>
    </source>
</evidence>
<evidence type="ECO:0000256" key="8">
    <source>
        <dbReference type="ARBA" id="ARBA00022603"/>
    </source>
</evidence>
<evidence type="ECO:0000256" key="12">
    <source>
        <dbReference type="ARBA" id="ARBA00022691"/>
    </source>
</evidence>
<feature type="binding site" evidence="22">
    <location>
        <position position="317"/>
    </location>
    <ligand>
        <name>Zn(2+)</name>
        <dbReference type="ChEBI" id="CHEBI:29105"/>
    </ligand>
</feature>
<evidence type="ECO:0000256" key="7">
    <source>
        <dbReference type="ARBA" id="ARBA00013998"/>
    </source>
</evidence>
<feature type="domain" description="B12-binding N-terminal" evidence="27">
    <location>
        <begin position="654"/>
        <end position="748"/>
    </location>
</feature>
<evidence type="ECO:0000256" key="14">
    <source>
        <dbReference type="ARBA" id="ARBA00022737"/>
    </source>
</evidence>
<feature type="domain" description="Pterin-binding" evidence="24">
    <location>
        <begin position="362"/>
        <end position="627"/>
    </location>
</feature>
<feature type="domain" description="Hcy-binding" evidence="23">
    <location>
        <begin position="8"/>
        <end position="331"/>
    </location>
</feature>
<dbReference type="Gene3D" id="1.10.1240.10">
    <property type="entry name" value="Methionine synthase domain"/>
    <property type="match status" value="1"/>
</dbReference>
<comment type="pathway">
    <text evidence="4 21">Amino-acid biosynthesis; L-methionine biosynthesis via de novo pathway; L-methionine from L-homocysteine (MetH route): step 1/1.</text>
</comment>
<dbReference type="InterPro" id="IPR036724">
    <property type="entry name" value="Cobalamin-bd_sf"/>
</dbReference>
<dbReference type="Gene3D" id="3.10.196.10">
    <property type="entry name" value="Vitamin B12-dependent methionine synthase, activation domain"/>
    <property type="match status" value="1"/>
</dbReference>
<dbReference type="NCBIfam" id="TIGR02082">
    <property type="entry name" value="metH"/>
    <property type="match status" value="1"/>
</dbReference>
<evidence type="ECO:0000256" key="2">
    <source>
        <dbReference type="ARBA" id="ARBA00001947"/>
    </source>
</evidence>
<evidence type="ECO:0000259" key="27">
    <source>
        <dbReference type="PROSITE" id="PS51337"/>
    </source>
</evidence>
<evidence type="ECO:0000256" key="21">
    <source>
        <dbReference type="PIRNR" id="PIRNR000381"/>
    </source>
</evidence>
<keyword evidence="9 21" id="KW-0028">Amino-acid biosynthesis</keyword>
<dbReference type="PROSITE" id="PS51337">
    <property type="entry name" value="B12_BINDING_NTER"/>
    <property type="match status" value="1"/>
</dbReference>
<dbReference type="Gene3D" id="3.20.20.20">
    <property type="entry name" value="Dihydropteroate synthase-like"/>
    <property type="match status" value="1"/>
</dbReference>
<protein>
    <recommendedName>
        <fullName evidence="7 20">Methionine synthase</fullName>
        <ecNumber evidence="6 20">2.1.1.13</ecNumber>
    </recommendedName>
    <alternativeName>
        <fullName evidence="19 21">5-methyltetrahydrofolate--homocysteine methyltransferase</fullName>
    </alternativeName>
</protein>
<evidence type="ECO:0000259" key="24">
    <source>
        <dbReference type="PROSITE" id="PS50972"/>
    </source>
</evidence>
<dbReference type="Pfam" id="PF02965">
    <property type="entry name" value="Met_synt_B12"/>
    <property type="match status" value="1"/>
</dbReference>
<dbReference type="PANTHER" id="PTHR45833">
    <property type="entry name" value="METHIONINE SYNTHASE"/>
    <property type="match status" value="1"/>
</dbReference>
<dbReference type="PROSITE" id="PS51332">
    <property type="entry name" value="B12_BINDING"/>
    <property type="match status" value="1"/>
</dbReference>
<keyword evidence="17 21" id="KW-0170">Cobalt</keyword>
<feature type="binding site" evidence="22">
    <location>
        <position position="316"/>
    </location>
    <ligand>
        <name>Zn(2+)</name>
        <dbReference type="ChEBI" id="CHEBI:29105"/>
    </ligand>
</feature>
<keyword evidence="13 21" id="KW-0479">Metal-binding</keyword>
<dbReference type="SUPFAM" id="SSF56507">
    <property type="entry name" value="Methionine synthase activation domain-like"/>
    <property type="match status" value="1"/>
</dbReference>
<keyword evidence="14" id="KW-0677">Repeat</keyword>
<dbReference type="InterPro" id="IPR003759">
    <property type="entry name" value="Cbl-bd_cap"/>
</dbReference>
<keyword evidence="16 21" id="KW-0486">Methionine biosynthesis</keyword>
<dbReference type="NCBIfam" id="NF007024">
    <property type="entry name" value="PRK09490.1"/>
    <property type="match status" value="1"/>
</dbReference>
<evidence type="ECO:0000313" key="28">
    <source>
        <dbReference type="EMBL" id="MDM4016253.1"/>
    </source>
</evidence>
<evidence type="ECO:0000256" key="15">
    <source>
        <dbReference type="ARBA" id="ARBA00022833"/>
    </source>
</evidence>
<comment type="domain">
    <text evidence="21">Modular enzyme with four functionally distinct domains. The isolated Hcy-binding domain catalyzes methyl transfer from free methylcobalamin to homocysteine. The Hcy-binding domain in association with the pterin-binding domain catalyzes the methylation of cob(I)alamin by methyltetrahydrofolate and the methylation of homocysteine. The B12-binding domain binds the cofactor. The AdoMet activation domain binds S-adenosyl-L-methionine. Under aerobic conditions cob(I)alamin can be converted to inactive cob(II)alamin. Reductive methylation by S-adenosyl-L-methionine and flavodoxin regenerates methylcobalamin.</text>
</comment>
<evidence type="ECO:0000259" key="26">
    <source>
        <dbReference type="PROSITE" id="PS51332"/>
    </source>
</evidence>
<keyword evidence="8 21" id="KW-0489">Methyltransferase</keyword>
<evidence type="ECO:0000256" key="16">
    <source>
        <dbReference type="ARBA" id="ARBA00023167"/>
    </source>
</evidence>
<evidence type="ECO:0000256" key="11">
    <source>
        <dbReference type="ARBA" id="ARBA00022679"/>
    </source>
</evidence>
<dbReference type="InterPro" id="IPR000489">
    <property type="entry name" value="Pterin-binding_dom"/>
</dbReference>
<evidence type="ECO:0000256" key="6">
    <source>
        <dbReference type="ARBA" id="ARBA00012032"/>
    </source>
</evidence>
<proteinExistence type="inferred from homology"/>
<dbReference type="SMART" id="SM01018">
    <property type="entry name" value="B12-binding_2"/>
    <property type="match status" value="1"/>
</dbReference>
<evidence type="ECO:0000256" key="4">
    <source>
        <dbReference type="ARBA" id="ARBA00005178"/>
    </source>
</evidence>
<dbReference type="PIRSF" id="PIRSF000381">
    <property type="entry name" value="MetH"/>
    <property type="match status" value="1"/>
</dbReference>
<keyword evidence="29" id="KW-1185">Reference proteome</keyword>
<dbReference type="EC" id="2.1.1.13" evidence="6 20"/>
<feature type="binding site" evidence="22">
    <location>
        <position position="253"/>
    </location>
    <ligand>
        <name>Zn(2+)</name>
        <dbReference type="ChEBI" id="CHEBI:29105"/>
    </ligand>
</feature>
<dbReference type="Gene3D" id="3.20.20.330">
    <property type="entry name" value="Homocysteine-binding-like domain"/>
    <property type="match status" value="1"/>
</dbReference>
<dbReference type="Gene3D" id="3.40.50.280">
    <property type="entry name" value="Cobalamin-binding domain"/>
    <property type="match status" value="1"/>
</dbReference>
<dbReference type="InterPro" id="IPR036594">
    <property type="entry name" value="Meth_synthase_dom"/>
</dbReference>
<dbReference type="PANTHER" id="PTHR45833:SF1">
    <property type="entry name" value="METHIONINE SYNTHASE"/>
    <property type="match status" value="1"/>
</dbReference>
<evidence type="ECO:0000256" key="1">
    <source>
        <dbReference type="ARBA" id="ARBA00001700"/>
    </source>
</evidence>
<dbReference type="PROSITE" id="PS50972">
    <property type="entry name" value="PTERIN_BINDING"/>
    <property type="match status" value="1"/>
</dbReference>
<evidence type="ECO:0000259" key="23">
    <source>
        <dbReference type="PROSITE" id="PS50970"/>
    </source>
</evidence>
<dbReference type="SUPFAM" id="SSF47644">
    <property type="entry name" value="Methionine synthase domain"/>
    <property type="match status" value="1"/>
</dbReference>
<dbReference type="InterPro" id="IPR006158">
    <property type="entry name" value="Cobalamin-bd"/>
</dbReference>
<dbReference type="CDD" id="cd00740">
    <property type="entry name" value="MeTr"/>
    <property type="match status" value="1"/>
</dbReference>
<keyword evidence="15 21" id="KW-0862">Zinc</keyword>
<dbReference type="Pfam" id="PF00809">
    <property type="entry name" value="Pterin_bind"/>
    <property type="match status" value="1"/>
</dbReference>
<dbReference type="InterPro" id="IPR036589">
    <property type="entry name" value="HCY_dom_sf"/>
</dbReference>
<dbReference type="InterPro" id="IPR011822">
    <property type="entry name" value="MetH"/>
</dbReference>
<dbReference type="SUPFAM" id="SSF52242">
    <property type="entry name" value="Cobalamin (vitamin B12)-binding domain"/>
    <property type="match status" value="1"/>
</dbReference>
<evidence type="ECO:0000256" key="13">
    <source>
        <dbReference type="ARBA" id="ARBA00022723"/>
    </source>
</evidence>
<comment type="function">
    <text evidence="18 21">Catalyzes the transfer of a methyl group from methyl-cobalamin to homocysteine, yielding enzyme-bound cob(I)alamin and methionine. Subsequently, remethylates the cofactor using methyltetrahydrofolate.</text>
</comment>
<dbReference type="SUPFAM" id="SSF51717">
    <property type="entry name" value="Dihydropteroate synthetase-like"/>
    <property type="match status" value="1"/>
</dbReference>
<dbReference type="PROSITE" id="PS50970">
    <property type="entry name" value="HCY"/>
    <property type="match status" value="1"/>
</dbReference>
<dbReference type="InterPro" id="IPR037010">
    <property type="entry name" value="VitB12-dep_Met_synth_activ_sf"/>
</dbReference>
<dbReference type="EMBL" id="JASZZN010000008">
    <property type="protein sequence ID" value="MDM4016253.1"/>
    <property type="molecule type" value="Genomic_DNA"/>
</dbReference>
<feature type="domain" description="B12-binding" evidence="26">
    <location>
        <begin position="755"/>
        <end position="890"/>
    </location>
</feature>
<comment type="caution">
    <text evidence="28">The sequence shown here is derived from an EMBL/GenBank/DDBJ whole genome shotgun (WGS) entry which is preliminary data.</text>
</comment>
<evidence type="ECO:0000313" key="29">
    <source>
        <dbReference type="Proteomes" id="UP001239462"/>
    </source>
</evidence>
<evidence type="ECO:0000256" key="20">
    <source>
        <dbReference type="NCBIfam" id="TIGR02082"/>
    </source>
</evidence>
<reference evidence="28 29" key="1">
    <citation type="submission" date="2023-06" db="EMBL/GenBank/DDBJ databases">
        <title>Roseiconus lacunae JC819 isolated from Gulf of Mannar region, Tamil Nadu.</title>
        <authorList>
            <person name="Pk S."/>
            <person name="Ch S."/>
            <person name="Ch V.R."/>
        </authorList>
    </citation>
    <scope>NUCLEOTIDE SEQUENCE [LARGE SCALE GENOMIC DNA]</scope>
    <source>
        <strain evidence="28 29">JC819</strain>
    </source>
</reference>
<dbReference type="Pfam" id="PF02607">
    <property type="entry name" value="B12-binding_2"/>
    <property type="match status" value="1"/>
</dbReference>
<evidence type="ECO:0000256" key="9">
    <source>
        <dbReference type="ARBA" id="ARBA00022605"/>
    </source>
</evidence>
<dbReference type="SUPFAM" id="SSF82282">
    <property type="entry name" value="Homocysteine S-methyltransferase"/>
    <property type="match status" value="1"/>
</dbReference>
<accession>A0ABT7PIU6</accession>
<dbReference type="GO" id="GO:0008705">
    <property type="term" value="F:methionine synthase activity"/>
    <property type="evidence" value="ECO:0007669"/>
    <property type="project" value="UniProtKB-EC"/>
</dbReference>
<name>A0ABT7PIU6_9BACT</name>
<keyword evidence="11 21" id="KW-0808">Transferase</keyword>
<comment type="cofactor">
    <cofactor evidence="2 21 22">
        <name>Zn(2+)</name>
        <dbReference type="ChEBI" id="CHEBI:29105"/>
    </cofactor>
</comment>
<dbReference type="Gene3D" id="1.10.288.10">
    <property type="entry name" value="Cobalamin-dependent Methionine Synthase, domain 2"/>
    <property type="match status" value="1"/>
</dbReference>
<dbReference type="CDD" id="cd02069">
    <property type="entry name" value="methionine_synthase_B12_BD"/>
    <property type="match status" value="1"/>
</dbReference>
<organism evidence="28 29">
    <name type="scientific">Roseiconus lacunae</name>
    <dbReference type="NCBI Taxonomy" id="2605694"/>
    <lineage>
        <taxon>Bacteria</taxon>
        <taxon>Pseudomonadati</taxon>
        <taxon>Planctomycetota</taxon>
        <taxon>Planctomycetia</taxon>
        <taxon>Pirellulales</taxon>
        <taxon>Pirellulaceae</taxon>
        <taxon>Roseiconus</taxon>
    </lineage>
</organism>
<evidence type="ECO:0000256" key="3">
    <source>
        <dbReference type="ARBA" id="ARBA00001956"/>
    </source>
</evidence>
<dbReference type="GO" id="GO:0032259">
    <property type="term" value="P:methylation"/>
    <property type="evidence" value="ECO:0007669"/>
    <property type="project" value="UniProtKB-KW"/>
</dbReference>
<evidence type="ECO:0000256" key="18">
    <source>
        <dbReference type="ARBA" id="ARBA00025552"/>
    </source>
</evidence>
<dbReference type="InterPro" id="IPR011005">
    <property type="entry name" value="Dihydropteroate_synth-like_sf"/>
</dbReference>
<dbReference type="InterPro" id="IPR003726">
    <property type="entry name" value="HCY_dom"/>
</dbReference>
<dbReference type="InterPro" id="IPR033706">
    <property type="entry name" value="Met_synthase_B12-bd"/>
</dbReference>
<evidence type="ECO:0000256" key="10">
    <source>
        <dbReference type="ARBA" id="ARBA00022628"/>
    </source>
</evidence>
<dbReference type="InterPro" id="IPR004223">
    <property type="entry name" value="VitB12-dep_Met_synth_activ_dom"/>
</dbReference>
<comment type="catalytic activity">
    <reaction evidence="1 21">
        <text>(6S)-5-methyl-5,6,7,8-tetrahydrofolate + L-homocysteine = (6S)-5,6,7,8-tetrahydrofolate + L-methionine</text>
        <dbReference type="Rhea" id="RHEA:11172"/>
        <dbReference type="ChEBI" id="CHEBI:18608"/>
        <dbReference type="ChEBI" id="CHEBI:57453"/>
        <dbReference type="ChEBI" id="CHEBI:57844"/>
        <dbReference type="ChEBI" id="CHEBI:58199"/>
        <dbReference type="EC" id="2.1.1.13"/>
    </reaction>
</comment>
<keyword evidence="10 21" id="KW-0846">Cobalamin</keyword>
<dbReference type="Pfam" id="PF02574">
    <property type="entry name" value="S-methyl_trans"/>
    <property type="match status" value="1"/>
</dbReference>
<dbReference type="RefSeq" id="WP_289163889.1">
    <property type="nucleotide sequence ID" value="NZ_JASZZN010000008.1"/>
</dbReference>
<comment type="similarity">
    <text evidence="5">Belongs to the vitamin-B12 dependent methionine synthase family.</text>
</comment>
<evidence type="ECO:0000256" key="17">
    <source>
        <dbReference type="ARBA" id="ARBA00023285"/>
    </source>
</evidence>
<dbReference type="InterPro" id="IPR050554">
    <property type="entry name" value="Met_Synthase/Corrinoid"/>
</dbReference>
<gene>
    <name evidence="28" type="primary">metH</name>
    <name evidence="28" type="ORF">QTN89_12495</name>
</gene>
<sequence length="1235" mass="137296">MLQPDSTSHLLQQLVRERILLLDGAMGTMIQRLKLDEAGVRGDRFADHDASIDLKNFSDVLCLTHPEKITDIHRAYFEAGSDIVETNSFGASPVGAIEFNMSDELIAEINHAAVRCAKKAAEEFTEKTPDKPRFVAGSIGPTAMQLAISTDVDDAAHRKTTFEKMRDSYRFQVKALVDAGVDMLLPETAIDTLNLKACLFAIQDFFNAGGRRVPVMVSGTFDKGGRTFVSGQSVEAFFTALEHFPMLSIGMNCALGPDVMRPHLEELSNVADIPVSCHPNAGLPNDMGQFDLGPKAMADIVGEYADNGWVNILGGCCGTTPDHIRAMAERVNGLKPKQESSGPVYTRLSGQLPMVMRPEVPFTMVGERTNVTGSRKFARLIRDEDYDTAVEVAREQVENGATIIDINFDDALLDGIDAMTRFLRLIAGDSVAASVPVMIDSSKWEVIEAGLQNVQGKAIVNSISLKDGEEKFLERARLVRQYGAAAVVMAFDEHGQAATEDDKVRICKRAYELLVNEAGFPPEDIIFDPNILTVATGIDEHNNYAVDFINAIRRIKKECPGVKTSGGVSNISFSFRGNDRVREAMHSAFLYHAIDAGLDMGIVNAGQLDVYEEIPKDLLEHVEDVLLNRRDDATDRMLEFAETVKGSGKKRSGEDLSWREATVAERMKHALIKGIDRFIEEDAEEARQSFDRCLQVIEGPLMSGMQVVGDLFGEGKMFLPQVVKSARVMKKAVAYLEPFMEEEKLQAGLDQASSRGKFLIATVKGDVHDIGKNIVGVVLQCNNFEVIDLGVMVSFETILDEAIKHDVDMIGLSGLITPSLDEMVTVAREMKRREMRMPLLIGGATTSAKHTAVKIAPAYQGPVIHVADASRSVGVVESLLSDDLRNDFITNNTNIQSELVASFRERNQKLVPYQEALENRFQTDWDTVRIDQPSFTGVRVLENYSLAEIREYIDWSPFFMTWELKGKYPKIFDDPRVGEEARKVFDDAQRLLDQIIADESLQARAAYGFWPAASDGDDVILYTDETRSTELKRLHFLRQQWERRGQKDFRSLADYIAPLDSGRQDHIGGFVVTAGIGAETLALKYKQAGDDYNAIMVQAIADRLAEAFAELLHRKARQDWAYGNEETLTNDELISEKYRGIRPAAGYPACPDHTEKRTLFDLLDAEKNTTVELTSSFAMTPGASVSGLYFAHPEARYFTVDRMTKEQIEDYAKRKGQPLIEVERWLSPNLGYDPE</sequence>
<feature type="domain" description="AdoMet activation" evidence="25">
    <location>
        <begin position="904"/>
        <end position="1235"/>
    </location>
</feature>